<organism evidence="2 3">
    <name type="scientific">Phorcysia thermohydrogeniphila</name>
    <dbReference type="NCBI Taxonomy" id="936138"/>
    <lineage>
        <taxon>Bacteria</taxon>
        <taxon>Pseudomonadati</taxon>
        <taxon>Aquificota</taxon>
        <taxon>Aquificia</taxon>
        <taxon>Desulfurobacteriales</taxon>
        <taxon>Desulfurobacteriaceae</taxon>
        <taxon>Phorcysia</taxon>
    </lineage>
</organism>
<dbReference type="Proteomes" id="UP000295777">
    <property type="component" value="Unassembled WGS sequence"/>
</dbReference>
<dbReference type="PROSITE" id="PS50164">
    <property type="entry name" value="GIY_YIG"/>
    <property type="match status" value="1"/>
</dbReference>
<protein>
    <recommendedName>
        <fullName evidence="1">GIY-YIG domain-containing protein</fullName>
    </recommendedName>
</protein>
<keyword evidence="3" id="KW-1185">Reference proteome</keyword>
<comment type="caution">
    <text evidence="2">The sequence shown here is derived from an EMBL/GenBank/DDBJ whole genome shotgun (WGS) entry which is preliminary data.</text>
</comment>
<dbReference type="EMBL" id="SMFV01000003">
    <property type="protein sequence ID" value="TCK04514.1"/>
    <property type="molecule type" value="Genomic_DNA"/>
</dbReference>
<reference evidence="2 3" key="1">
    <citation type="submission" date="2019-03" db="EMBL/GenBank/DDBJ databases">
        <title>Genomic Encyclopedia of Archaeal and Bacterial Type Strains, Phase II (KMG-II): from individual species to whole genera.</title>
        <authorList>
            <person name="Goeker M."/>
        </authorList>
    </citation>
    <scope>NUCLEOTIDE SEQUENCE [LARGE SCALE GENOMIC DNA]</scope>
    <source>
        <strain evidence="2 3">DSM 24425</strain>
    </source>
</reference>
<evidence type="ECO:0000259" key="1">
    <source>
        <dbReference type="PROSITE" id="PS50164"/>
    </source>
</evidence>
<proteinExistence type="predicted"/>
<accession>A0A4R1G9F7</accession>
<feature type="domain" description="GIY-YIG" evidence="1">
    <location>
        <begin position="63"/>
        <end position="176"/>
    </location>
</feature>
<dbReference type="AlphaFoldDB" id="A0A4R1G9F7"/>
<dbReference type="InterPro" id="IPR000305">
    <property type="entry name" value="GIY-YIG_endonuc"/>
</dbReference>
<sequence length="177" mass="20514">MEEKVRVNVPSFSLPKEVEDILKKIREGIPMKESSKIETGKHKVELKVLKTTDEDEPDSDLEKKAGCYIFVKENKAVYVGFVGKKINQEQKQDLKNRLKDHLKGKPDNSFVKNLIKKELGIDAKDITSEERKELIRRHTDLVITISTGNIKDEEAKKLARKLERWLICILEPKYNLE</sequence>
<name>A0A4R1G9F7_9BACT</name>
<evidence type="ECO:0000313" key="2">
    <source>
        <dbReference type="EMBL" id="TCK04514.1"/>
    </source>
</evidence>
<evidence type="ECO:0000313" key="3">
    <source>
        <dbReference type="Proteomes" id="UP000295777"/>
    </source>
</evidence>
<gene>
    <name evidence="2" type="ORF">CLV27_0945</name>
</gene>
<dbReference type="RefSeq" id="WP_132526307.1">
    <property type="nucleotide sequence ID" value="NZ_SMFV01000003.1"/>
</dbReference>